<name>A0A9D1YS91_9MICO</name>
<reference evidence="2" key="2">
    <citation type="submission" date="2021-04" db="EMBL/GenBank/DDBJ databases">
        <authorList>
            <person name="Gilroy R."/>
        </authorList>
    </citation>
    <scope>NUCLEOTIDE SEQUENCE</scope>
    <source>
        <strain evidence="2">ChiGjej1B1-98</strain>
    </source>
</reference>
<keyword evidence="1" id="KW-1133">Transmembrane helix</keyword>
<dbReference type="Proteomes" id="UP000824005">
    <property type="component" value="Unassembled WGS sequence"/>
</dbReference>
<organism evidence="2 3">
    <name type="scientific">Candidatus Agrococcus pullicola</name>
    <dbReference type="NCBI Taxonomy" id="2838429"/>
    <lineage>
        <taxon>Bacteria</taxon>
        <taxon>Bacillati</taxon>
        <taxon>Actinomycetota</taxon>
        <taxon>Actinomycetes</taxon>
        <taxon>Micrococcales</taxon>
        <taxon>Microbacteriaceae</taxon>
        <taxon>Agrococcus</taxon>
    </lineage>
</organism>
<sequence length="110" mass="11919">MSSTVRQLPVSAAFVRHHLSAYVGAAVLLGVATVIATAEMVLYTGLASGQAVDWSQFSEFDARVVRSSLTASRGILQVMCFTTVAVALVLVFLGFRNMLALRRRELGQMR</sequence>
<evidence type="ECO:0000313" key="3">
    <source>
        <dbReference type="Proteomes" id="UP000824005"/>
    </source>
</evidence>
<feature type="transmembrane region" description="Helical" evidence="1">
    <location>
        <begin position="75"/>
        <end position="95"/>
    </location>
</feature>
<protein>
    <submittedName>
        <fullName evidence="2">Uncharacterized protein</fullName>
    </submittedName>
</protein>
<reference evidence="2" key="1">
    <citation type="journal article" date="2021" name="PeerJ">
        <title>Extensive microbial diversity within the chicken gut microbiome revealed by metagenomics and culture.</title>
        <authorList>
            <person name="Gilroy R."/>
            <person name="Ravi A."/>
            <person name="Getino M."/>
            <person name="Pursley I."/>
            <person name="Horton D.L."/>
            <person name="Alikhan N.F."/>
            <person name="Baker D."/>
            <person name="Gharbi K."/>
            <person name="Hall N."/>
            <person name="Watson M."/>
            <person name="Adriaenssens E.M."/>
            <person name="Foster-Nyarko E."/>
            <person name="Jarju S."/>
            <person name="Secka A."/>
            <person name="Antonio M."/>
            <person name="Oren A."/>
            <person name="Chaudhuri R.R."/>
            <person name="La Ragione R."/>
            <person name="Hildebrand F."/>
            <person name="Pallen M.J."/>
        </authorList>
    </citation>
    <scope>NUCLEOTIDE SEQUENCE</scope>
    <source>
        <strain evidence="2">ChiGjej1B1-98</strain>
    </source>
</reference>
<evidence type="ECO:0000313" key="2">
    <source>
        <dbReference type="EMBL" id="HIY64777.1"/>
    </source>
</evidence>
<evidence type="ECO:0000256" key="1">
    <source>
        <dbReference type="SAM" id="Phobius"/>
    </source>
</evidence>
<keyword evidence="1" id="KW-0812">Transmembrane</keyword>
<dbReference type="EMBL" id="DXDC01000016">
    <property type="protein sequence ID" value="HIY64777.1"/>
    <property type="molecule type" value="Genomic_DNA"/>
</dbReference>
<keyword evidence="1" id="KW-0472">Membrane</keyword>
<feature type="transmembrane region" description="Helical" evidence="1">
    <location>
        <begin position="21"/>
        <end position="43"/>
    </location>
</feature>
<proteinExistence type="predicted"/>
<comment type="caution">
    <text evidence="2">The sequence shown here is derived from an EMBL/GenBank/DDBJ whole genome shotgun (WGS) entry which is preliminary data.</text>
</comment>
<dbReference type="AlphaFoldDB" id="A0A9D1YS91"/>
<accession>A0A9D1YS91</accession>
<gene>
    <name evidence="2" type="ORF">H9830_00695</name>
</gene>
<feature type="non-terminal residue" evidence="2">
    <location>
        <position position="110"/>
    </location>
</feature>